<comment type="caution">
    <text evidence="1">The sequence shown here is derived from an EMBL/GenBank/DDBJ whole genome shotgun (WGS) entry which is preliminary data.</text>
</comment>
<name>A0A940DL05_9BACT</name>
<dbReference type="Proteomes" id="UP000712007">
    <property type="component" value="Unassembled WGS sequence"/>
</dbReference>
<sequence length="217" mass="24961">MDLTLTADDRRLLTKFGTCFFERYAKLTLEHLLGAPFGRLVNRDRPDLQMPDRSLGIEVTRAMNESKLEAVRMLNELAADDIIKLPDTVADDIRQSGYAYGVAEIGTVGHKEYEYWRLALPMKRILENKVRKVCDGFYGDFRSYGLYVFTKDEMSRDEIFDALVYVASLQEGSSRIYSKLYISQIHELAVCDTVTMDVECHVITPAQCRLFYREAVK</sequence>
<reference evidence="1" key="2">
    <citation type="journal article" date="2021" name="PeerJ">
        <title>Extensive microbial diversity within the chicken gut microbiome revealed by metagenomics and culture.</title>
        <authorList>
            <person name="Gilroy R."/>
            <person name="Ravi A."/>
            <person name="Getino M."/>
            <person name="Pursley I."/>
            <person name="Horton D.L."/>
            <person name="Alikhan N.F."/>
            <person name="Baker D."/>
            <person name="Gharbi K."/>
            <person name="Hall N."/>
            <person name="Watson M."/>
            <person name="Adriaenssens E.M."/>
            <person name="Foster-Nyarko E."/>
            <person name="Jarju S."/>
            <person name="Secka A."/>
            <person name="Antonio M."/>
            <person name="Oren A."/>
            <person name="Chaudhuri R.R."/>
            <person name="La Ragione R."/>
            <person name="Hildebrand F."/>
            <person name="Pallen M.J."/>
        </authorList>
    </citation>
    <scope>NUCLEOTIDE SEQUENCE</scope>
    <source>
        <strain evidence="1">3924</strain>
    </source>
</reference>
<reference evidence="1" key="1">
    <citation type="submission" date="2020-10" db="EMBL/GenBank/DDBJ databases">
        <authorList>
            <person name="Gilroy R."/>
        </authorList>
    </citation>
    <scope>NUCLEOTIDE SEQUENCE</scope>
    <source>
        <strain evidence="1">3924</strain>
    </source>
</reference>
<evidence type="ECO:0000313" key="2">
    <source>
        <dbReference type="Proteomes" id="UP000712007"/>
    </source>
</evidence>
<organism evidence="1 2">
    <name type="scientific">Candidatus Aphodosoma intestinipullorum</name>
    <dbReference type="NCBI Taxonomy" id="2840674"/>
    <lineage>
        <taxon>Bacteria</taxon>
        <taxon>Pseudomonadati</taxon>
        <taxon>Bacteroidota</taxon>
        <taxon>Bacteroidia</taxon>
        <taxon>Bacteroidales</taxon>
        <taxon>Candidatus Aphodosoma</taxon>
    </lineage>
</organism>
<proteinExistence type="predicted"/>
<dbReference type="EMBL" id="JADIMV010000148">
    <property type="protein sequence ID" value="MBO8440718.1"/>
    <property type="molecule type" value="Genomic_DNA"/>
</dbReference>
<dbReference type="AlphaFoldDB" id="A0A940DL05"/>
<protein>
    <submittedName>
        <fullName evidence="1">Uncharacterized protein</fullName>
    </submittedName>
</protein>
<evidence type="ECO:0000313" key="1">
    <source>
        <dbReference type="EMBL" id="MBO8440718.1"/>
    </source>
</evidence>
<gene>
    <name evidence="1" type="ORF">IAC51_08740</name>
</gene>
<accession>A0A940DL05</accession>